<feature type="compositionally biased region" description="Acidic residues" evidence="1">
    <location>
        <begin position="71"/>
        <end position="82"/>
    </location>
</feature>
<evidence type="ECO:0000313" key="3">
    <source>
        <dbReference type="EMBL" id="OXA40494.1"/>
    </source>
</evidence>
<dbReference type="AlphaFoldDB" id="A0A226D6L6"/>
<evidence type="ECO:0000313" key="4">
    <source>
        <dbReference type="Proteomes" id="UP000198287"/>
    </source>
</evidence>
<name>A0A226D6L6_FOLCA</name>
<dbReference type="Proteomes" id="UP000198287">
    <property type="component" value="Unassembled WGS sequence"/>
</dbReference>
<reference evidence="3 4" key="1">
    <citation type="submission" date="2015-12" db="EMBL/GenBank/DDBJ databases">
        <title>The genome of Folsomia candida.</title>
        <authorList>
            <person name="Faddeeva A."/>
            <person name="Derks M.F."/>
            <person name="Anvar Y."/>
            <person name="Smit S."/>
            <person name="Van Straalen N."/>
            <person name="Roelofs D."/>
        </authorList>
    </citation>
    <scope>NUCLEOTIDE SEQUENCE [LARGE SCALE GENOMIC DNA]</scope>
    <source>
        <strain evidence="3 4">VU population</strain>
        <tissue evidence="3">Whole body</tissue>
    </source>
</reference>
<comment type="caution">
    <text evidence="3">The sequence shown here is derived from an EMBL/GenBank/DDBJ whole genome shotgun (WGS) entry which is preliminary data.</text>
</comment>
<gene>
    <name evidence="3" type="ORF">Fcan01_24801</name>
</gene>
<sequence>MGRVHPLSWILLLIVFVQVHAAADDNDDPGSKTTDIKVGFEKFFNPKTGADAFHKFLKESGRKMGLKGLDDKDDEDKKDDDDDGKKDDKKKLSEEEASLPAKVFVFYLKTYDCAKSKVYKEFATNYKNNSLITSDVDEDVDDKWLKKLAKKDIDVDDPDKASVGVDEANKKLAKLSEDQIAKLDKGVTEMPLEAQIVIHFVKVIGCQDSKLDDYKKFNDMMKEQISKAKSKGKKITASYCIAKAQTILHDEF</sequence>
<feature type="compositionally biased region" description="Basic and acidic residues" evidence="1">
    <location>
        <begin position="83"/>
        <end position="92"/>
    </location>
</feature>
<keyword evidence="2" id="KW-0732">Signal</keyword>
<feature type="region of interest" description="Disordered" evidence="1">
    <location>
        <begin position="67"/>
        <end position="92"/>
    </location>
</feature>
<evidence type="ECO:0000256" key="2">
    <source>
        <dbReference type="SAM" id="SignalP"/>
    </source>
</evidence>
<protein>
    <submittedName>
        <fullName evidence="3">Uncharacterized protein</fullName>
    </submittedName>
</protein>
<dbReference type="EMBL" id="LNIX01000033">
    <property type="protein sequence ID" value="OXA40494.1"/>
    <property type="molecule type" value="Genomic_DNA"/>
</dbReference>
<feature type="chain" id="PRO_5012736811" evidence="2">
    <location>
        <begin position="22"/>
        <end position="252"/>
    </location>
</feature>
<feature type="signal peptide" evidence="2">
    <location>
        <begin position="1"/>
        <end position="21"/>
    </location>
</feature>
<keyword evidence="4" id="KW-1185">Reference proteome</keyword>
<organism evidence="3 4">
    <name type="scientific">Folsomia candida</name>
    <name type="common">Springtail</name>
    <dbReference type="NCBI Taxonomy" id="158441"/>
    <lineage>
        <taxon>Eukaryota</taxon>
        <taxon>Metazoa</taxon>
        <taxon>Ecdysozoa</taxon>
        <taxon>Arthropoda</taxon>
        <taxon>Hexapoda</taxon>
        <taxon>Collembola</taxon>
        <taxon>Entomobryomorpha</taxon>
        <taxon>Isotomoidea</taxon>
        <taxon>Isotomidae</taxon>
        <taxon>Proisotominae</taxon>
        <taxon>Folsomia</taxon>
    </lineage>
</organism>
<proteinExistence type="predicted"/>
<accession>A0A226D6L6</accession>
<evidence type="ECO:0000256" key="1">
    <source>
        <dbReference type="SAM" id="MobiDB-lite"/>
    </source>
</evidence>